<feature type="transmembrane region" description="Helical" evidence="1">
    <location>
        <begin position="95"/>
        <end position="120"/>
    </location>
</feature>
<comment type="caution">
    <text evidence="2">The sequence shown here is derived from an EMBL/GenBank/DDBJ whole genome shotgun (WGS) entry which is preliminary data.</text>
</comment>
<organism evidence="2 3">
    <name type="scientific">Polarella glacialis</name>
    <name type="common">Dinoflagellate</name>
    <dbReference type="NCBI Taxonomy" id="89957"/>
    <lineage>
        <taxon>Eukaryota</taxon>
        <taxon>Sar</taxon>
        <taxon>Alveolata</taxon>
        <taxon>Dinophyceae</taxon>
        <taxon>Suessiales</taxon>
        <taxon>Suessiaceae</taxon>
        <taxon>Polarella</taxon>
    </lineage>
</organism>
<protein>
    <submittedName>
        <fullName evidence="2">Uncharacterized protein</fullName>
    </submittedName>
</protein>
<feature type="transmembrane region" description="Helical" evidence="1">
    <location>
        <begin position="183"/>
        <end position="203"/>
    </location>
</feature>
<keyword evidence="1" id="KW-0472">Membrane</keyword>
<evidence type="ECO:0000313" key="3">
    <source>
        <dbReference type="Proteomes" id="UP000654075"/>
    </source>
</evidence>
<reference evidence="2" key="1">
    <citation type="submission" date="2021-02" db="EMBL/GenBank/DDBJ databases">
        <authorList>
            <person name="Dougan E. K."/>
            <person name="Rhodes N."/>
            <person name="Thang M."/>
            <person name="Chan C."/>
        </authorList>
    </citation>
    <scope>NUCLEOTIDE SEQUENCE</scope>
</reference>
<evidence type="ECO:0000256" key="1">
    <source>
        <dbReference type="SAM" id="Phobius"/>
    </source>
</evidence>
<dbReference type="AlphaFoldDB" id="A0A813HJC1"/>
<name>A0A813HJC1_POLGL</name>
<sequence length="207" mass="23064">MAKGALPEPSTADQYSEVAQLTRLHTPEHLEDDSMEARQTKLAAENSIGVLATLLAGFAFSMVPEFSIVSRDIGNCHSDGLNSHRLSQILRYVEIVHLMSLGLVACCSCFSALVVTILYFEGCKVLSSRKETLPERIAKFDSWWDDDMKPLRKRSRRCFFACLPLFLVSMAAYPKLWCEDFELATVWGALLLAGGIAALWLALPMMK</sequence>
<gene>
    <name evidence="2" type="ORF">PGLA1383_LOCUS52987</name>
</gene>
<evidence type="ECO:0000313" key="2">
    <source>
        <dbReference type="EMBL" id="CAE8637657.1"/>
    </source>
</evidence>
<keyword evidence="1" id="KW-1133">Transmembrane helix</keyword>
<dbReference type="Proteomes" id="UP000654075">
    <property type="component" value="Unassembled WGS sequence"/>
</dbReference>
<accession>A0A813HJC1</accession>
<dbReference type="EMBL" id="CAJNNV010031742">
    <property type="protein sequence ID" value="CAE8637657.1"/>
    <property type="molecule type" value="Genomic_DNA"/>
</dbReference>
<feature type="transmembrane region" description="Helical" evidence="1">
    <location>
        <begin position="42"/>
        <end position="63"/>
    </location>
</feature>
<feature type="transmembrane region" description="Helical" evidence="1">
    <location>
        <begin position="158"/>
        <end position="177"/>
    </location>
</feature>
<keyword evidence="3" id="KW-1185">Reference proteome</keyword>
<keyword evidence="1" id="KW-0812">Transmembrane</keyword>
<proteinExistence type="predicted"/>